<evidence type="ECO:0000256" key="1">
    <source>
        <dbReference type="ARBA" id="ARBA00023121"/>
    </source>
</evidence>
<dbReference type="InterPro" id="IPR043168">
    <property type="entry name" value="DegV_C"/>
</dbReference>
<proteinExistence type="predicted"/>
<accession>A0A7C1JRQ7</accession>
<gene>
    <name evidence="2" type="ORF">ENQ20_04345</name>
</gene>
<protein>
    <submittedName>
        <fullName evidence="2">DegV family EDD domain-containing protein</fullName>
    </submittedName>
</protein>
<dbReference type="Gene3D" id="3.30.1180.10">
    <property type="match status" value="1"/>
</dbReference>
<name>A0A7C1JRQ7_9CHLR</name>
<dbReference type="Pfam" id="PF02645">
    <property type="entry name" value="DegV"/>
    <property type="match status" value="1"/>
</dbReference>
<evidence type="ECO:0000313" key="2">
    <source>
        <dbReference type="EMBL" id="HDX30707.1"/>
    </source>
</evidence>
<dbReference type="GO" id="GO:0008289">
    <property type="term" value="F:lipid binding"/>
    <property type="evidence" value="ECO:0007669"/>
    <property type="project" value="UniProtKB-KW"/>
</dbReference>
<dbReference type="InterPro" id="IPR003797">
    <property type="entry name" value="DegV"/>
</dbReference>
<keyword evidence="1" id="KW-0446">Lipid-binding</keyword>
<dbReference type="NCBIfam" id="TIGR00762">
    <property type="entry name" value="DegV"/>
    <property type="match status" value="1"/>
</dbReference>
<reference evidence="2" key="1">
    <citation type="journal article" date="2020" name="mSystems">
        <title>Genome- and Community-Level Interaction Insights into Carbon Utilization and Element Cycling Functions of Hydrothermarchaeota in Hydrothermal Sediment.</title>
        <authorList>
            <person name="Zhou Z."/>
            <person name="Liu Y."/>
            <person name="Xu W."/>
            <person name="Pan J."/>
            <person name="Luo Z.H."/>
            <person name="Li M."/>
        </authorList>
    </citation>
    <scope>NUCLEOTIDE SEQUENCE [LARGE SCALE GENOMIC DNA]</scope>
    <source>
        <strain evidence="2">SpSt-289</strain>
    </source>
</reference>
<dbReference type="PANTHER" id="PTHR33434:SF2">
    <property type="entry name" value="FATTY ACID-BINDING PROTEIN TM_1468"/>
    <property type="match status" value="1"/>
</dbReference>
<dbReference type="InterPro" id="IPR050270">
    <property type="entry name" value="DegV_domain_contain"/>
</dbReference>
<organism evidence="2">
    <name type="scientific">Caldilinea aerophila</name>
    <dbReference type="NCBI Taxonomy" id="133453"/>
    <lineage>
        <taxon>Bacteria</taxon>
        <taxon>Bacillati</taxon>
        <taxon>Chloroflexota</taxon>
        <taxon>Caldilineae</taxon>
        <taxon>Caldilineales</taxon>
        <taxon>Caldilineaceae</taxon>
        <taxon>Caldilinea</taxon>
    </lineage>
</organism>
<sequence>MSKVRIVTDSNAFLPADVIKKYKIVVVPHRLKVGGSFFEEDADFSAEELFEHVHQAQRVSASRLPDVQAPDVNTFLDIFHADGEGEQIVCIHMSKALSPMWATARKAAEMLRGRFTIRVIDSQSVSFGLGLLVQKAAEAADAGASVNEIARIVNGLIPHLYFACFSESLPYLERSASLSASQSLLGSMLGIKAMLMIEDGKLMTQEKVQTREEVVEKLAEFVIEFASVEEMGVFEHGYNAQRNALIERLRETLPRTPIHKIPYPPSLAAYLGPNTIGVLVYEGMY</sequence>
<dbReference type="EMBL" id="DSMG01000049">
    <property type="protein sequence ID" value="HDX30707.1"/>
    <property type="molecule type" value="Genomic_DNA"/>
</dbReference>
<dbReference type="Gene3D" id="3.40.50.10170">
    <property type="match status" value="1"/>
</dbReference>
<dbReference type="AlphaFoldDB" id="A0A7C1JRQ7"/>
<comment type="caution">
    <text evidence="2">The sequence shown here is derived from an EMBL/GenBank/DDBJ whole genome shotgun (WGS) entry which is preliminary data.</text>
</comment>
<dbReference type="PROSITE" id="PS51482">
    <property type="entry name" value="DEGV"/>
    <property type="match status" value="1"/>
</dbReference>
<dbReference type="PANTHER" id="PTHR33434">
    <property type="entry name" value="DEGV DOMAIN-CONTAINING PROTEIN DR_1986-RELATED"/>
    <property type="match status" value="1"/>
</dbReference>
<dbReference type="SUPFAM" id="SSF82549">
    <property type="entry name" value="DAK1/DegV-like"/>
    <property type="match status" value="1"/>
</dbReference>